<feature type="domain" description="Transcription elongation factor GreA/GreB C-terminal" evidence="10">
    <location>
        <begin position="88"/>
        <end position="159"/>
    </location>
</feature>
<feature type="domain" description="Transcription elongation factor GreA/GreB N-terminal" evidence="11">
    <location>
        <begin position="11"/>
        <end position="80"/>
    </location>
</feature>
<dbReference type="PROSITE" id="PS00830">
    <property type="entry name" value="GREAB_2"/>
    <property type="match status" value="1"/>
</dbReference>
<dbReference type="InterPro" id="IPR006359">
    <property type="entry name" value="Tscrpt_elong_fac_GreA"/>
</dbReference>
<dbReference type="Pfam" id="PF01272">
    <property type="entry name" value="GreA_GreB"/>
    <property type="match status" value="1"/>
</dbReference>
<gene>
    <name evidence="8" type="primary">greA</name>
    <name evidence="12" type="ORF">A2936_03620</name>
</gene>
<dbReference type="Pfam" id="PF03449">
    <property type="entry name" value="GreA_GreB_N"/>
    <property type="match status" value="1"/>
</dbReference>
<dbReference type="SUPFAM" id="SSF54534">
    <property type="entry name" value="FKBP-like"/>
    <property type="match status" value="1"/>
</dbReference>
<evidence type="ECO:0000256" key="3">
    <source>
        <dbReference type="ARBA" id="ARBA00023015"/>
    </source>
</evidence>
<dbReference type="InterPro" id="IPR018151">
    <property type="entry name" value="TF_GreA/GreB_CS"/>
</dbReference>
<dbReference type="FunFam" id="1.10.287.180:FF:000001">
    <property type="entry name" value="Transcription elongation factor GreA"/>
    <property type="match status" value="1"/>
</dbReference>
<keyword evidence="5 8" id="KW-0804">Transcription</keyword>
<dbReference type="AlphaFoldDB" id="A0A1F7UXK1"/>
<sequence length="159" mass="17708">MNNSNLFTKKYLTTEGRQKAEEELYYLKTEKRPLIAEKIETAKELGDLSENAEYAEAKDEQAFVEARILELTNLIKYAEVVPHQTKVSDIVNVGSTVTIEDETGQRTYIIVGFNEANPSAGKISNESPLGQALLGRRVGEIVSFQIPSGFKKLTIIAIK</sequence>
<dbReference type="GO" id="GO:0070063">
    <property type="term" value="F:RNA polymerase binding"/>
    <property type="evidence" value="ECO:0007669"/>
    <property type="project" value="InterPro"/>
</dbReference>
<evidence type="ECO:0000256" key="6">
    <source>
        <dbReference type="ARBA" id="ARBA00024916"/>
    </source>
</evidence>
<dbReference type="NCBIfam" id="NF001263">
    <property type="entry name" value="PRK00226.1-4"/>
    <property type="match status" value="1"/>
</dbReference>
<keyword evidence="3 8" id="KW-0805">Transcription regulation</keyword>
<evidence type="ECO:0000313" key="12">
    <source>
        <dbReference type="EMBL" id="OGL83010.1"/>
    </source>
</evidence>
<comment type="similarity">
    <text evidence="1 8 9">Belongs to the GreA/GreB family.</text>
</comment>
<dbReference type="Gene3D" id="3.10.50.30">
    <property type="entry name" value="Transcription elongation factor, GreA/GreB, C-terminal domain"/>
    <property type="match status" value="1"/>
</dbReference>
<dbReference type="InterPro" id="IPR023459">
    <property type="entry name" value="Tscrpt_elong_fac_GreA/B_fam"/>
</dbReference>
<reference evidence="12 13" key="1">
    <citation type="journal article" date="2016" name="Nat. Commun.">
        <title>Thousands of microbial genomes shed light on interconnected biogeochemical processes in an aquifer system.</title>
        <authorList>
            <person name="Anantharaman K."/>
            <person name="Brown C.T."/>
            <person name="Hug L.A."/>
            <person name="Sharon I."/>
            <person name="Castelle C.J."/>
            <person name="Probst A.J."/>
            <person name="Thomas B.C."/>
            <person name="Singh A."/>
            <person name="Wilkins M.J."/>
            <person name="Karaoz U."/>
            <person name="Brodie E.L."/>
            <person name="Williams K.H."/>
            <person name="Hubbard S.S."/>
            <person name="Banfield J.F."/>
        </authorList>
    </citation>
    <scope>NUCLEOTIDE SEQUENCE [LARGE SCALE GENOMIC DNA]</scope>
</reference>
<dbReference type="InterPro" id="IPR028624">
    <property type="entry name" value="Tscrpt_elong_fac_GreA/B"/>
</dbReference>
<dbReference type="InterPro" id="IPR036953">
    <property type="entry name" value="GreA/GreB_C_sf"/>
</dbReference>
<comment type="caution">
    <text evidence="12">The sequence shown here is derived from an EMBL/GenBank/DDBJ whole genome shotgun (WGS) entry which is preliminary data.</text>
</comment>
<evidence type="ECO:0000313" key="13">
    <source>
        <dbReference type="Proteomes" id="UP000176846"/>
    </source>
</evidence>
<dbReference type="GO" id="GO:0032784">
    <property type="term" value="P:regulation of DNA-templated transcription elongation"/>
    <property type="evidence" value="ECO:0007669"/>
    <property type="project" value="UniProtKB-UniRule"/>
</dbReference>
<dbReference type="Gene3D" id="1.10.287.180">
    <property type="entry name" value="Transcription elongation factor, GreA/GreB, N-terminal domain"/>
    <property type="match status" value="1"/>
</dbReference>
<evidence type="ECO:0000259" key="11">
    <source>
        <dbReference type="Pfam" id="PF03449"/>
    </source>
</evidence>
<evidence type="ECO:0000259" key="10">
    <source>
        <dbReference type="Pfam" id="PF01272"/>
    </source>
</evidence>
<dbReference type="GO" id="GO:0006354">
    <property type="term" value="P:DNA-templated transcription elongation"/>
    <property type="evidence" value="ECO:0007669"/>
    <property type="project" value="TreeGrafter"/>
</dbReference>
<dbReference type="InterPro" id="IPR036805">
    <property type="entry name" value="Tscrpt_elong_fac_GreA/B_N_sf"/>
</dbReference>
<dbReference type="GO" id="GO:0003677">
    <property type="term" value="F:DNA binding"/>
    <property type="evidence" value="ECO:0007669"/>
    <property type="project" value="UniProtKB-UniRule"/>
</dbReference>
<dbReference type="EMBL" id="MGEK01000004">
    <property type="protein sequence ID" value="OGL83010.1"/>
    <property type="molecule type" value="Genomic_DNA"/>
</dbReference>
<evidence type="ECO:0000256" key="2">
    <source>
        <dbReference type="ARBA" id="ARBA00013729"/>
    </source>
</evidence>
<dbReference type="InterPro" id="IPR001437">
    <property type="entry name" value="Tscrpt_elong_fac_GreA/B_C"/>
</dbReference>
<evidence type="ECO:0000256" key="7">
    <source>
        <dbReference type="ARBA" id="ARBA00030776"/>
    </source>
</evidence>
<keyword evidence="4 8" id="KW-0238">DNA-binding</keyword>
<evidence type="ECO:0000256" key="5">
    <source>
        <dbReference type="ARBA" id="ARBA00023163"/>
    </source>
</evidence>
<evidence type="ECO:0000256" key="4">
    <source>
        <dbReference type="ARBA" id="ARBA00023125"/>
    </source>
</evidence>
<dbReference type="InterPro" id="IPR022691">
    <property type="entry name" value="Tscrpt_elong_fac_GreA/B_N"/>
</dbReference>
<dbReference type="SUPFAM" id="SSF46557">
    <property type="entry name" value="GreA transcript cleavage protein, N-terminal domain"/>
    <property type="match status" value="1"/>
</dbReference>
<dbReference type="Proteomes" id="UP000176846">
    <property type="component" value="Unassembled WGS sequence"/>
</dbReference>
<dbReference type="PIRSF" id="PIRSF006092">
    <property type="entry name" value="GreA_GreB"/>
    <property type="match status" value="1"/>
</dbReference>
<dbReference type="PANTHER" id="PTHR30437:SF4">
    <property type="entry name" value="TRANSCRIPTION ELONGATION FACTOR GREA"/>
    <property type="match status" value="1"/>
</dbReference>
<protein>
    <recommendedName>
        <fullName evidence="2 8">Transcription elongation factor GreA</fullName>
    </recommendedName>
    <alternativeName>
        <fullName evidence="7 8">Transcript cleavage factor GreA</fullName>
    </alternativeName>
</protein>
<accession>A0A1F7UXK1</accession>
<evidence type="ECO:0000256" key="9">
    <source>
        <dbReference type="RuleBase" id="RU000556"/>
    </source>
</evidence>
<dbReference type="GO" id="GO:0003746">
    <property type="term" value="F:translation elongation factor activity"/>
    <property type="evidence" value="ECO:0007669"/>
    <property type="project" value="UniProtKB-KW"/>
</dbReference>
<name>A0A1F7UXK1_9BACT</name>
<proteinExistence type="inferred from homology"/>
<evidence type="ECO:0000256" key="8">
    <source>
        <dbReference type="HAMAP-Rule" id="MF_00105"/>
    </source>
</evidence>
<keyword evidence="12" id="KW-0251">Elongation factor</keyword>
<dbReference type="PROSITE" id="PS00829">
    <property type="entry name" value="GREAB_1"/>
    <property type="match status" value="1"/>
</dbReference>
<dbReference type="NCBIfam" id="TIGR01462">
    <property type="entry name" value="greA"/>
    <property type="match status" value="1"/>
</dbReference>
<comment type="function">
    <text evidence="6 8 9">Necessary for efficient RNA polymerase transcription elongation past template-encoded arresting sites. The arresting sites in DNA have the property of trapping a certain fraction of elongating RNA polymerases that pass through, resulting in locked ternary complexes. Cleavage of the nascent transcript by cleavage factors such as GreA or GreB allows the resumption of elongation from the new 3'terminus. GreA releases sequences of 2 to 3 nucleotides.</text>
</comment>
<evidence type="ECO:0000256" key="1">
    <source>
        <dbReference type="ARBA" id="ARBA00008213"/>
    </source>
</evidence>
<dbReference type="PANTHER" id="PTHR30437">
    <property type="entry name" value="TRANSCRIPTION ELONGATION FACTOR GREA"/>
    <property type="match status" value="1"/>
</dbReference>
<keyword evidence="12" id="KW-0648">Protein biosynthesis</keyword>
<dbReference type="HAMAP" id="MF_00105">
    <property type="entry name" value="GreA_GreB"/>
    <property type="match status" value="1"/>
</dbReference>
<organism evidence="12 13">
    <name type="scientific">Candidatus Uhrbacteria bacterium RIFCSPLOWO2_01_FULL_47_25</name>
    <dbReference type="NCBI Taxonomy" id="1802402"/>
    <lineage>
        <taxon>Bacteria</taxon>
        <taxon>Candidatus Uhriibacteriota</taxon>
    </lineage>
</organism>